<evidence type="ECO:0000256" key="5">
    <source>
        <dbReference type="ARBA" id="ARBA00023136"/>
    </source>
</evidence>
<evidence type="ECO:0000256" key="6">
    <source>
        <dbReference type="SAM" id="Phobius"/>
    </source>
</evidence>
<gene>
    <name evidence="7" type="ORF">COV04_03495</name>
</gene>
<dbReference type="InterPro" id="IPR001182">
    <property type="entry name" value="FtsW/RodA"/>
</dbReference>
<feature type="transmembrane region" description="Helical" evidence="6">
    <location>
        <begin position="335"/>
        <end position="357"/>
    </location>
</feature>
<sequence length="377" mass="40901">MTARRIRDFVGRFDWPLFAGTVLVSGIGLVTLYSVAIGRGGGDLYTFQKQLIIAAVGFVLYLGLSFIDFHSWQSMSRWLYVAMLALLAVTLVFGQVVNGTRGWIGVGSLRFQPVELAKLVGVIVLASYFARRSRELDLLSNLAQSFFVAAFLAALVFFQPDFGSAALLLALWAGLVLVIGVKRKYFIVATITAVVLFAVAWFFLFKPYQKERIATFFSPTAVTSATYNVRQATIAVGAGQLVGRGLGEGSQSQLRFLPEAETDFIFAVIAEQLGFAGIVVLLGVFGIMYVRMFILLNRCQDWFAAFLILGSIILFSVEIFVNAGMSMGLVPVVGIPFPLVSAGGSSLLVHLALLGIVQNIARSEGSRGYQVSKVATV</sequence>
<evidence type="ECO:0000313" key="8">
    <source>
        <dbReference type="Proteomes" id="UP000231152"/>
    </source>
</evidence>
<organism evidence="7 8">
    <name type="scientific">Candidatus Uhrbacteria bacterium CG10_big_fil_rev_8_21_14_0_10_48_11</name>
    <dbReference type="NCBI Taxonomy" id="1975037"/>
    <lineage>
        <taxon>Bacteria</taxon>
        <taxon>Candidatus Uhriibacteriota</taxon>
    </lineage>
</organism>
<feature type="transmembrane region" description="Helical" evidence="6">
    <location>
        <begin position="302"/>
        <end position="323"/>
    </location>
</feature>
<keyword evidence="3" id="KW-0133">Cell shape</keyword>
<evidence type="ECO:0000313" key="7">
    <source>
        <dbReference type="EMBL" id="PJE75636.1"/>
    </source>
</evidence>
<reference evidence="7 8" key="1">
    <citation type="submission" date="2017-09" db="EMBL/GenBank/DDBJ databases">
        <title>Depth-based differentiation of microbial function through sediment-hosted aquifers and enrichment of novel symbionts in the deep terrestrial subsurface.</title>
        <authorList>
            <person name="Probst A.J."/>
            <person name="Ladd B."/>
            <person name="Jarett J.K."/>
            <person name="Geller-Mcgrath D.E."/>
            <person name="Sieber C.M."/>
            <person name="Emerson J.B."/>
            <person name="Anantharaman K."/>
            <person name="Thomas B.C."/>
            <person name="Malmstrom R."/>
            <person name="Stieglmeier M."/>
            <person name="Klingl A."/>
            <person name="Woyke T."/>
            <person name="Ryan C.M."/>
            <person name="Banfield J.F."/>
        </authorList>
    </citation>
    <scope>NUCLEOTIDE SEQUENCE [LARGE SCALE GENOMIC DNA]</scope>
    <source>
        <strain evidence="7">CG10_big_fil_rev_8_21_14_0_10_48_11</strain>
    </source>
</reference>
<name>A0A2M8LE37_9BACT</name>
<feature type="transmembrane region" description="Helical" evidence="6">
    <location>
        <begin position="186"/>
        <end position="204"/>
    </location>
</feature>
<dbReference type="GO" id="GO:0032153">
    <property type="term" value="C:cell division site"/>
    <property type="evidence" value="ECO:0007669"/>
    <property type="project" value="TreeGrafter"/>
</dbReference>
<comment type="subcellular location">
    <subcellularLocation>
        <location evidence="1">Membrane</location>
        <topology evidence="1">Multi-pass membrane protein</topology>
    </subcellularLocation>
</comment>
<feature type="transmembrane region" description="Helical" evidence="6">
    <location>
        <begin position="264"/>
        <end position="290"/>
    </location>
</feature>
<dbReference type="GO" id="GO:0005886">
    <property type="term" value="C:plasma membrane"/>
    <property type="evidence" value="ECO:0007669"/>
    <property type="project" value="TreeGrafter"/>
</dbReference>
<dbReference type="PROSITE" id="PS00428">
    <property type="entry name" value="FTSW_RODA_SPOVE"/>
    <property type="match status" value="1"/>
</dbReference>
<accession>A0A2M8LE37</accession>
<dbReference type="Pfam" id="PF01098">
    <property type="entry name" value="FTSW_RODA_SPOVE"/>
    <property type="match status" value="1"/>
</dbReference>
<dbReference type="EMBL" id="PFET01000012">
    <property type="protein sequence ID" value="PJE75636.1"/>
    <property type="molecule type" value="Genomic_DNA"/>
</dbReference>
<feature type="transmembrane region" description="Helical" evidence="6">
    <location>
        <begin position="78"/>
        <end position="97"/>
    </location>
</feature>
<dbReference type="GO" id="GO:0015648">
    <property type="term" value="F:lipid-linked peptidoglycan transporter activity"/>
    <property type="evidence" value="ECO:0007669"/>
    <property type="project" value="TreeGrafter"/>
</dbReference>
<evidence type="ECO:0000256" key="3">
    <source>
        <dbReference type="ARBA" id="ARBA00022960"/>
    </source>
</evidence>
<feature type="transmembrane region" description="Helical" evidence="6">
    <location>
        <begin position="164"/>
        <end position="181"/>
    </location>
</feature>
<protein>
    <recommendedName>
        <fullName evidence="9">Rod shape-determining protein RodA</fullName>
    </recommendedName>
</protein>
<feature type="transmembrane region" description="Helical" evidence="6">
    <location>
        <begin position="142"/>
        <end position="158"/>
    </location>
</feature>
<feature type="transmembrane region" description="Helical" evidence="6">
    <location>
        <begin position="47"/>
        <end position="66"/>
    </location>
</feature>
<comment type="caution">
    <text evidence="7">The sequence shown here is derived from an EMBL/GenBank/DDBJ whole genome shotgun (WGS) entry which is preliminary data.</text>
</comment>
<evidence type="ECO:0000256" key="1">
    <source>
        <dbReference type="ARBA" id="ARBA00004141"/>
    </source>
</evidence>
<dbReference type="PANTHER" id="PTHR30474">
    <property type="entry name" value="CELL CYCLE PROTEIN"/>
    <property type="match status" value="1"/>
</dbReference>
<keyword evidence="5 6" id="KW-0472">Membrane</keyword>
<dbReference type="Proteomes" id="UP000231152">
    <property type="component" value="Unassembled WGS sequence"/>
</dbReference>
<dbReference type="PANTHER" id="PTHR30474:SF1">
    <property type="entry name" value="PEPTIDOGLYCAN GLYCOSYLTRANSFERASE MRDB"/>
    <property type="match status" value="1"/>
</dbReference>
<keyword evidence="2 6" id="KW-0812">Transmembrane</keyword>
<evidence type="ECO:0000256" key="2">
    <source>
        <dbReference type="ARBA" id="ARBA00022692"/>
    </source>
</evidence>
<feature type="transmembrane region" description="Helical" evidence="6">
    <location>
        <begin position="12"/>
        <end position="35"/>
    </location>
</feature>
<dbReference type="AlphaFoldDB" id="A0A2M8LE37"/>
<evidence type="ECO:0000256" key="4">
    <source>
        <dbReference type="ARBA" id="ARBA00022989"/>
    </source>
</evidence>
<proteinExistence type="predicted"/>
<dbReference type="GO" id="GO:0008360">
    <property type="term" value="P:regulation of cell shape"/>
    <property type="evidence" value="ECO:0007669"/>
    <property type="project" value="UniProtKB-KW"/>
</dbReference>
<feature type="transmembrane region" description="Helical" evidence="6">
    <location>
        <begin position="109"/>
        <end position="130"/>
    </location>
</feature>
<keyword evidence="4 6" id="KW-1133">Transmembrane helix</keyword>
<dbReference type="InterPro" id="IPR018365">
    <property type="entry name" value="Cell_cycle_FtsW-rel_CS"/>
</dbReference>
<dbReference type="GO" id="GO:0051301">
    <property type="term" value="P:cell division"/>
    <property type="evidence" value="ECO:0007669"/>
    <property type="project" value="InterPro"/>
</dbReference>
<evidence type="ECO:0008006" key="9">
    <source>
        <dbReference type="Google" id="ProtNLM"/>
    </source>
</evidence>